<evidence type="ECO:0000256" key="2">
    <source>
        <dbReference type="ARBA" id="ARBA00022525"/>
    </source>
</evidence>
<comment type="subcellular location">
    <subcellularLocation>
        <location evidence="1">Secreted</location>
    </subcellularLocation>
</comment>
<evidence type="ECO:0000256" key="4">
    <source>
        <dbReference type="SAM" id="Phobius"/>
    </source>
</evidence>
<dbReference type="Gene3D" id="2.10.60.10">
    <property type="entry name" value="CD59"/>
    <property type="match status" value="1"/>
</dbReference>
<dbReference type="Proteomes" id="UP000472272">
    <property type="component" value="Chromosome 7"/>
</dbReference>
<reference evidence="6 7" key="1">
    <citation type="journal article" date="2019" name="Proc. Natl. Acad. Sci. U.S.A.">
        <title>Regulatory changes in pterin and carotenoid genes underlie balanced color polymorphisms in the wall lizard.</title>
        <authorList>
            <person name="Andrade P."/>
            <person name="Pinho C."/>
            <person name="Perez I de Lanuza G."/>
            <person name="Afonso S."/>
            <person name="Brejcha J."/>
            <person name="Rubin C.J."/>
            <person name="Wallerman O."/>
            <person name="Pereira P."/>
            <person name="Sabatino S.J."/>
            <person name="Bellati A."/>
            <person name="Pellitteri-Rosa D."/>
            <person name="Bosakova Z."/>
            <person name="Bunikis I."/>
            <person name="Carretero M.A."/>
            <person name="Feiner N."/>
            <person name="Marsik P."/>
            <person name="Pauperio F."/>
            <person name="Salvi D."/>
            <person name="Soler L."/>
            <person name="While G.M."/>
            <person name="Uller T."/>
            <person name="Font E."/>
            <person name="Andersson L."/>
            <person name="Carneiro M."/>
        </authorList>
    </citation>
    <scope>NUCLEOTIDE SEQUENCE</scope>
</reference>
<dbReference type="InterPro" id="IPR035076">
    <property type="entry name" value="Toxin/TOLIP"/>
</dbReference>
<dbReference type="GO" id="GO:0005576">
    <property type="term" value="C:extracellular region"/>
    <property type="evidence" value="ECO:0007669"/>
    <property type="project" value="UniProtKB-SubCell"/>
</dbReference>
<dbReference type="SUPFAM" id="SSF57302">
    <property type="entry name" value="Snake toxin-like"/>
    <property type="match status" value="1"/>
</dbReference>
<keyword evidence="4" id="KW-1133">Transmembrane helix</keyword>
<evidence type="ECO:0000256" key="3">
    <source>
        <dbReference type="ARBA" id="ARBA00023157"/>
    </source>
</evidence>
<dbReference type="InterPro" id="IPR045860">
    <property type="entry name" value="Snake_toxin-like_sf"/>
</dbReference>
<proteinExistence type="predicted"/>
<evidence type="ECO:0000259" key="5">
    <source>
        <dbReference type="Pfam" id="PF00087"/>
    </source>
</evidence>
<feature type="domain" description="Snake toxin/toxin-like" evidence="5">
    <location>
        <begin position="128"/>
        <end position="172"/>
    </location>
</feature>
<name>A0A670I9N6_PODMU</name>
<dbReference type="AlphaFoldDB" id="A0A670I9N6"/>
<evidence type="ECO:0000313" key="7">
    <source>
        <dbReference type="Proteomes" id="UP000472272"/>
    </source>
</evidence>
<dbReference type="Pfam" id="PF00087">
    <property type="entry name" value="Toxin_TOLIP"/>
    <property type="match status" value="1"/>
</dbReference>
<protein>
    <submittedName>
        <fullName evidence="6">Lymphocyte antigen 6E-like</fullName>
    </submittedName>
</protein>
<dbReference type="GeneTree" id="ENSGT00970000194371"/>
<accession>A0A670I9N6</accession>
<reference evidence="6" key="2">
    <citation type="submission" date="2025-08" db="UniProtKB">
        <authorList>
            <consortium name="Ensembl"/>
        </authorList>
    </citation>
    <scope>IDENTIFICATION</scope>
</reference>
<sequence>LGSKKRKRDAKPWRWVWGGTTKLEKSFAASALDLRRSYTWVDLIRPLRRFISSLRLNCCALGSCCKTEPSLGPLFSFFIFATQRKSFRRSSTPEVGSVFAKKDKGKKGSADKTASKMKASFAILLAACLCVQRAGYSSQSITKGCVPVCPQMGVNLGFVATSVSCCSSFLCNINGASSVKTNHLILAAGIAASFFYLFGPRL</sequence>
<evidence type="ECO:0000256" key="1">
    <source>
        <dbReference type="ARBA" id="ARBA00004613"/>
    </source>
</evidence>
<keyword evidence="3" id="KW-1015">Disulfide bond</keyword>
<reference evidence="6" key="3">
    <citation type="submission" date="2025-09" db="UniProtKB">
        <authorList>
            <consortium name="Ensembl"/>
        </authorList>
    </citation>
    <scope>IDENTIFICATION</scope>
</reference>
<feature type="transmembrane region" description="Helical" evidence="4">
    <location>
        <begin position="182"/>
        <end position="199"/>
    </location>
</feature>
<evidence type="ECO:0000313" key="6">
    <source>
        <dbReference type="Ensembl" id="ENSPMRP00000008377.1"/>
    </source>
</evidence>
<dbReference type="Ensembl" id="ENSPMRT00000008953.1">
    <property type="protein sequence ID" value="ENSPMRP00000008377.1"/>
    <property type="gene ID" value="ENSPMRG00000005663.1"/>
</dbReference>
<organism evidence="6 7">
    <name type="scientific">Podarcis muralis</name>
    <name type="common">Wall lizard</name>
    <name type="synonym">Lacerta muralis</name>
    <dbReference type="NCBI Taxonomy" id="64176"/>
    <lineage>
        <taxon>Eukaryota</taxon>
        <taxon>Metazoa</taxon>
        <taxon>Chordata</taxon>
        <taxon>Craniata</taxon>
        <taxon>Vertebrata</taxon>
        <taxon>Euteleostomi</taxon>
        <taxon>Lepidosauria</taxon>
        <taxon>Squamata</taxon>
        <taxon>Bifurcata</taxon>
        <taxon>Unidentata</taxon>
        <taxon>Episquamata</taxon>
        <taxon>Laterata</taxon>
        <taxon>Lacertibaenia</taxon>
        <taxon>Lacertidae</taxon>
        <taxon>Podarcis</taxon>
    </lineage>
</organism>
<keyword evidence="4" id="KW-0472">Membrane</keyword>
<gene>
    <name evidence="6" type="primary">LOC114600204</name>
</gene>
<keyword evidence="2" id="KW-0964">Secreted</keyword>
<keyword evidence="4" id="KW-0812">Transmembrane</keyword>
<keyword evidence="7" id="KW-1185">Reference proteome</keyword>